<sequence>MRGWKDFGTRGRQEAPARLFYEFDLAGHVPANHVLHEIDLFIDGDSLRDALRPSWPPIH</sequence>
<dbReference type="EMBL" id="JBHTJT010000009">
    <property type="protein sequence ID" value="MFD0979985.1"/>
    <property type="molecule type" value="Genomic_DNA"/>
</dbReference>
<comment type="caution">
    <text evidence="1">The sequence shown here is derived from an EMBL/GenBank/DDBJ whole genome shotgun (WGS) entry which is preliminary data.</text>
</comment>
<organism evidence="1 2">
    <name type="scientific">Tropicimonas aquimaris</name>
    <dbReference type="NCBI Taxonomy" id="914152"/>
    <lineage>
        <taxon>Bacteria</taxon>
        <taxon>Pseudomonadati</taxon>
        <taxon>Pseudomonadota</taxon>
        <taxon>Alphaproteobacteria</taxon>
        <taxon>Rhodobacterales</taxon>
        <taxon>Roseobacteraceae</taxon>
        <taxon>Tropicimonas</taxon>
    </lineage>
</organism>
<accession>A0ABW3IQS0</accession>
<gene>
    <name evidence="1" type="ORF">ACFQ2S_10000</name>
</gene>
<protein>
    <submittedName>
        <fullName evidence="1">Uncharacterized protein</fullName>
    </submittedName>
</protein>
<evidence type="ECO:0000313" key="1">
    <source>
        <dbReference type="EMBL" id="MFD0979985.1"/>
    </source>
</evidence>
<name>A0ABW3IQS0_9RHOB</name>
<evidence type="ECO:0000313" key="2">
    <source>
        <dbReference type="Proteomes" id="UP001597108"/>
    </source>
</evidence>
<reference evidence="2" key="1">
    <citation type="journal article" date="2019" name="Int. J. Syst. Evol. Microbiol.">
        <title>The Global Catalogue of Microorganisms (GCM) 10K type strain sequencing project: providing services to taxonomists for standard genome sequencing and annotation.</title>
        <authorList>
            <consortium name="The Broad Institute Genomics Platform"/>
            <consortium name="The Broad Institute Genome Sequencing Center for Infectious Disease"/>
            <person name="Wu L."/>
            <person name="Ma J."/>
        </authorList>
    </citation>
    <scope>NUCLEOTIDE SEQUENCE [LARGE SCALE GENOMIC DNA]</scope>
    <source>
        <strain evidence="2">CCUG 60524</strain>
    </source>
</reference>
<keyword evidence="2" id="KW-1185">Reference proteome</keyword>
<dbReference type="RefSeq" id="WP_386074324.1">
    <property type="nucleotide sequence ID" value="NZ_JBHTJT010000009.1"/>
</dbReference>
<proteinExistence type="predicted"/>
<dbReference type="Proteomes" id="UP001597108">
    <property type="component" value="Unassembled WGS sequence"/>
</dbReference>